<name>A0A3T0T2W1_9MICO</name>
<proteinExistence type="predicted"/>
<dbReference type="KEGG" id="rfs:C1I64_13335"/>
<accession>A0A3T0T2W1</accession>
<dbReference type="SMART" id="SM00331">
    <property type="entry name" value="PP2C_SIG"/>
    <property type="match status" value="1"/>
</dbReference>
<organism evidence="5 6">
    <name type="scientific">Rathayibacter festucae DSM 15932</name>
    <dbReference type="NCBI Taxonomy" id="1328866"/>
    <lineage>
        <taxon>Bacteria</taxon>
        <taxon>Bacillati</taxon>
        <taxon>Actinomycetota</taxon>
        <taxon>Actinomycetes</taxon>
        <taxon>Micrococcales</taxon>
        <taxon>Microbacteriaceae</taxon>
        <taxon>Rathayibacter</taxon>
    </lineage>
</organism>
<protein>
    <submittedName>
        <fullName evidence="5">Protein phosphatase</fullName>
    </submittedName>
</protein>
<dbReference type="EMBL" id="CP028137">
    <property type="protein sequence ID" value="AZZ52923.1"/>
    <property type="molecule type" value="Genomic_DNA"/>
</dbReference>
<keyword evidence="1" id="KW-0378">Hydrolase</keyword>
<dbReference type="AlphaFoldDB" id="A0A3T0T2W1"/>
<dbReference type="RefSeq" id="WP_123705479.1">
    <property type="nucleotide sequence ID" value="NZ_CP028137.1"/>
</dbReference>
<dbReference type="InterPro" id="IPR003018">
    <property type="entry name" value="GAF"/>
</dbReference>
<evidence type="ECO:0000256" key="1">
    <source>
        <dbReference type="ARBA" id="ARBA00022801"/>
    </source>
</evidence>
<dbReference type="Pfam" id="PF01590">
    <property type="entry name" value="GAF"/>
    <property type="match status" value="1"/>
</dbReference>
<feature type="domain" description="PPM-type phosphatase" evidence="4">
    <location>
        <begin position="195"/>
        <end position="401"/>
    </location>
</feature>
<evidence type="ECO:0000256" key="2">
    <source>
        <dbReference type="SAM" id="MobiDB-lite"/>
    </source>
</evidence>
<reference evidence="5 6" key="1">
    <citation type="submission" date="2018-03" db="EMBL/GenBank/DDBJ databases">
        <title>Bacteriophage NCPPB3778 and a type I-E CRISPR drive the evolution of the US Biological Select Agent, Rathayibacter toxicus.</title>
        <authorList>
            <person name="Davis E.W.II."/>
            <person name="Tabima J.F."/>
            <person name="Weisberg A.J."/>
            <person name="Dantas Lopes L."/>
            <person name="Wiseman M.S."/>
            <person name="Wiseman M.S."/>
            <person name="Pupko T."/>
            <person name="Belcher M.S."/>
            <person name="Sechler A.J."/>
            <person name="Tancos M.A."/>
            <person name="Schroeder B.K."/>
            <person name="Murray T.D."/>
            <person name="Luster D.G."/>
            <person name="Schneider W.L."/>
            <person name="Rogers E."/>
            <person name="Andreote F.D."/>
            <person name="Grunwald N.J."/>
            <person name="Putnam M.L."/>
            <person name="Chang J.H."/>
        </authorList>
    </citation>
    <scope>NUCLEOTIDE SEQUENCE [LARGE SCALE GENOMIC DNA]</scope>
    <source>
        <strain evidence="5 6">DSM 15932</strain>
    </source>
</reference>
<dbReference type="Gene3D" id="3.60.40.10">
    <property type="entry name" value="PPM-type phosphatase domain"/>
    <property type="match status" value="1"/>
</dbReference>
<evidence type="ECO:0000259" key="3">
    <source>
        <dbReference type="SMART" id="SM00065"/>
    </source>
</evidence>
<dbReference type="Gene3D" id="3.30.450.40">
    <property type="match status" value="1"/>
</dbReference>
<dbReference type="SUPFAM" id="SSF81606">
    <property type="entry name" value="PP2C-like"/>
    <property type="match status" value="1"/>
</dbReference>
<gene>
    <name evidence="5" type="ORF">C1I64_13335</name>
</gene>
<dbReference type="Pfam" id="PF07228">
    <property type="entry name" value="SpoIIE"/>
    <property type="match status" value="1"/>
</dbReference>
<evidence type="ECO:0000313" key="6">
    <source>
        <dbReference type="Proteomes" id="UP000285317"/>
    </source>
</evidence>
<dbReference type="PANTHER" id="PTHR43156:SF2">
    <property type="entry name" value="STAGE II SPORULATION PROTEIN E"/>
    <property type="match status" value="1"/>
</dbReference>
<dbReference type="PANTHER" id="PTHR43156">
    <property type="entry name" value="STAGE II SPORULATION PROTEIN E-RELATED"/>
    <property type="match status" value="1"/>
</dbReference>
<dbReference type="GO" id="GO:0016791">
    <property type="term" value="F:phosphatase activity"/>
    <property type="evidence" value="ECO:0007669"/>
    <property type="project" value="TreeGrafter"/>
</dbReference>
<dbReference type="SMART" id="SM00065">
    <property type="entry name" value="GAF"/>
    <property type="match status" value="1"/>
</dbReference>
<evidence type="ECO:0000313" key="5">
    <source>
        <dbReference type="EMBL" id="AZZ52923.1"/>
    </source>
</evidence>
<dbReference type="InterPro" id="IPR001932">
    <property type="entry name" value="PPM-type_phosphatase-like_dom"/>
</dbReference>
<evidence type="ECO:0000259" key="4">
    <source>
        <dbReference type="SMART" id="SM00331"/>
    </source>
</evidence>
<dbReference type="Proteomes" id="UP000285317">
    <property type="component" value="Chromosome"/>
</dbReference>
<dbReference type="SUPFAM" id="SSF55781">
    <property type="entry name" value="GAF domain-like"/>
    <property type="match status" value="1"/>
</dbReference>
<feature type="domain" description="GAF" evidence="3">
    <location>
        <begin position="39"/>
        <end position="181"/>
    </location>
</feature>
<dbReference type="InterPro" id="IPR029016">
    <property type="entry name" value="GAF-like_dom_sf"/>
</dbReference>
<dbReference type="InterPro" id="IPR052016">
    <property type="entry name" value="Bact_Sigma-Reg"/>
</dbReference>
<sequence length="417" mass="44253">MSQQTSQDPAIGADAPLGAPDDRDRRAAVIEALGLMGSGPEERFDRITRMAQELFQVPVAEIHILDETTLFTKSPQPEGPVSYPRAGTFCDATLAQRSTLVVPDLGADGAWAQHVHVSGPPHVQFYAGRPLTVDDGLQLGTLCLLDFVPRALSPEEELLFEEFGQWVERELRDTAEWDRAADVQARLSPTAFRHPAGYDLAGASLPKWQICGDFYTWTATEAVVDLTLVDVMGKGTGAAILAAGIRAAFRARAGGAPDAVVAAVSEQLQPDFSATETFATLFHGRLDTATGRVDFVDAGHGLTVLLRADGTFHRLAALGLPLGIAEDGGWVTQTVDLAVGDSLVSFTDGVLDLFDGTLQSLVLAADLVRTSEGAIGFLTALTALAGSGRALDDITALLVTRTHDTPRPAADTDQEQA</sequence>
<dbReference type="InterPro" id="IPR036457">
    <property type="entry name" value="PPM-type-like_dom_sf"/>
</dbReference>
<feature type="region of interest" description="Disordered" evidence="2">
    <location>
        <begin position="1"/>
        <end position="22"/>
    </location>
</feature>